<dbReference type="PANTHER" id="PTHR36713">
    <property type="entry name" value="OS09G0344700 PROTEIN"/>
    <property type="match status" value="1"/>
</dbReference>
<evidence type="ECO:0000313" key="3">
    <source>
        <dbReference type="Proteomes" id="UP001187471"/>
    </source>
</evidence>
<name>A0AA88UKF4_9ASTE</name>
<protein>
    <submittedName>
        <fullName evidence="2">Uncharacterized protein</fullName>
    </submittedName>
</protein>
<dbReference type="PANTHER" id="PTHR36713:SF1">
    <property type="entry name" value="OS09G0344700 PROTEIN"/>
    <property type="match status" value="1"/>
</dbReference>
<accession>A0AA88UKF4</accession>
<dbReference type="AlphaFoldDB" id="A0AA88UKF4"/>
<reference evidence="2" key="1">
    <citation type="submission" date="2022-12" db="EMBL/GenBank/DDBJ databases">
        <title>Draft genome assemblies for two species of Escallonia (Escalloniales).</title>
        <authorList>
            <person name="Chanderbali A."/>
            <person name="Dervinis C."/>
            <person name="Anghel I."/>
            <person name="Soltis D."/>
            <person name="Soltis P."/>
            <person name="Zapata F."/>
        </authorList>
    </citation>
    <scope>NUCLEOTIDE SEQUENCE</scope>
    <source>
        <strain evidence="2">UCBG92.1500</strain>
        <tissue evidence="2">Leaf</tissue>
    </source>
</reference>
<gene>
    <name evidence="2" type="ORF">RJ640_022277</name>
</gene>
<comment type="caution">
    <text evidence="2">The sequence shown here is derived from an EMBL/GenBank/DDBJ whole genome shotgun (WGS) entry which is preliminary data.</text>
</comment>
<evidence type="ECO:0000313" key="2">
    <source>
        <dbReference type="EMBL" id="KAK2988440.1"/>
    </source>
</evidence>
<feature type="region of interest" description="Disordered" evidence="1">
    <location>
        <begin position="51"/>
        <end position="81"/>
    </location>
</feature>
<proteinExistence type="predicted"/>
<dbReference type="EMBL" id="JAVXUO010000871">
    <property type="protein sequence ID" value="KAK2988440.1"/>
    <property type="molecule type" value="Genomic_DNA"/>
</dbReference>
<sequence length="213" mass="23605">MEATAEAVAGLLEKIRPPRLEDAGLEDCVLPPESIKEAFLKAATAVKSTIFSPSEDDEEEPQGKCRDPTTRGSWRNRGNRCGQQRREEVLVSSAWMPSPPRQSAASAVASIGLPRWPMRSLRFVSKEKADGRVGAVAAGSFVLLVIVVERIWQATMRIIEARWRRDGDATASRGGGVSTARVSWWRCCDMLLSLSFFRMLRCLLLVPVALHNR</sequence>
<organism evidence="2 3">
    <name type="scientific">Escallonia rubra</name>
    <dbReference type="NCBI Taxonomy" id="112253"/>
    <lineage>
        <taxon>Eukaryota</taxon>
        <taxon>Viridiplantae</taxon>
        <taxon>Streptophyta</taxon>
        <taxon>Embryophyta</taxon>
        <taxon>Tracheophyta</taxon>
        <taxon>Spermatophyta</taxon>
        <taxon>Magnoliopsida</taxon>
        <taxon>eudicotyledons</taxon>
        <taxon>Gunneridae</taxon>
        <taxon>Pentapetalae</taxon>
        <taxon>asterids</taxon>
        <taxon>campanulids</taxon>
        <taxon>Escalloniales</taxon>
        <taxon>Escalloniaceae</taxon>
        <taxon>Escallonia</taxon>
    </lineage>
</organism>
<keyword evidence="3" id="KW-1185">Reference proteome</keyword>
<dbReference type="Proteomes" id="UP001187471">
    <property type="component" value="Unassembled WGS sequence"/>
</dbReference>
<evidence type="ECO:0000256" key="1">
    <source>
        <dbReference type="SAM" id="MobiDB-lite"/>
    </source>
</evidence>